<feature type="compositionally biased region" description="Low complexity" evidence="1">
    <location>
        <begin position="327"/>
        <end position="344"/>
    </location>
</feature>
<dbReference type="STRING" id="1077348.A0A2G8SHZ1"/>
<feature type="compositionally biased region" description="Low complexity" evidence="1">
    <location>
        <begin position="457"/>
        <end position="471"/>
    </location>
</feature>
<gene>
    <name evidence="2" type="ORF">GSI_03991</name>
</gene>
<feature type="compositionally biased region" description="Low complexity" evidence="1">
    <location>
        <begin position="196"/>
        <end position="207"/>
    </location>
</feature>
<protein>
    <submittedName>
        <fullName evidence="2">Uncharacterized protein</fullName>
    </submittedName>
</protein>
<feature type="compositionally biased region" description="Polar residues" evidence="1">
    <location>
        <begin position="21"/>
        <end position="30"/>
    </location>
</feature>
<keyword evidence="3" id="KW-1185">Reference proteome</keyword>
<evidence type="ECO:0000313" key="3">
    <source>
        <dbReference type="Proteomes" id="UP000230002"/>
    </source>
</evidence>
<accession>A0A2G8SHZ1</accession>
<sequence>MDHGSVPTKGATVSHGHRTRNTLSGDTRSMNAGGATQGEARPSLPPSQRIPTPPALPSRRGSPAVTARRASLPITPVSPSDRLPSSSSSWSTHNTAMHPAAVRPLPTPPTMPGSAASHIAPPPLGISPLSPVSPSSVARNMGYTRSMTHKPLGMDTVPEDGAADASEYAETRSLHQLPSPPLSPDEPHVDARRRGSSVSSSRRPSVGGRHHGAPTALPTHRPRSSTGPSVALPLTAAFQTSVLRSGSGTSSSVPPSSFGQGQRYATLTSSLPPPRSRPSSVSVSSALGPPRPLPSPSPFPETDGSMPRPVTESFRRMSTTDIRTRHPLSSSSRPNSPSREGPSRVFMRSPASLGTPQASEATTSGTSSRPSSSHRHAVVHTPPPLPSIGLGAGGSVVPSSFAPPSSLPLSPTSPPSLSPAGTPVSASTGPQLLVHTHSHARSPGMSTAHPSTVNWKSLASGSRASVASASSQNPNAYPSVSRSRSNSVRSVRTLPVPPHLPALDALPPLSMALKGTGDDDGEDGDPRRRKP</sequence>
<comment type="caution">
    <text evidence="2">The sequence shown here is derived from an EMBL/GenBank/DDBJ whole genome shotgun (WGS) entry which is preliminary data.</text>
</comment>
<feature type="compositionally biased region" description="Polar residues" evidence="1">
    <location>
        <begin position="444"/>
        <end position="455"/>
    </location>
</feature>
<feature type="region of interest" description="Disordered" evidence="1">
    <location>
        <begin position="1"/>
        <end position="531"/>
    </location>
</feature>
<dbReference type="EMBL" id="AYKW01000007">
    <property type="protein sequence ID" value="PIL33371.1"/>
    <property type="molecule type" value="Genomic_DNA"/>
</dbReference>
<evidence type="ECO:0000256" key="1">
    <source>
        <dbReference type="SAM" id="MobiDB-lite"/>
    </source>
</evidence>
<feature type="compositionally biased region" description="Low complexity" evidence="1">
    <location>
        <begin position="277"/>
        <end position="288"/>
    </location>
</feature>
<proteinExistence type="predicted"/>
<feature type="compositionally biased region" description="Low complexity" evidence="1">
    <location>
        <begin position="126"/>
        <end position="138"/>
    </location>
</feature>
<feature type="compositionally biased region" description="Low complexity" evidence="1">
    <location>
        <begin position="240"/>
        <end position="257"/>
    </location>
</feature>
<reference evidence="2 3" key="1">
    <citation type="journal article" date="2015" name="Sci. Rep.">
        <title>Chromosome-level genome map provides insights into diverse defense mechanisms in the medicinal fungus Ganoderma sinense.</title>
        <authorList>
            <person name="Zhu Y."/>
            <person name="Xu J."/>
            <person name="Sun C."/>
            <person name="Zhou S."/>
            <person name="Xu H."/>
            <person name="Nelson D.R."/>
            <person name="Qian J."/>
            <person name="Song J."/>
            <person name="Luo H."/>
            <person name="Xiang L."/>
            <person name="Li Y."/>
            <person name="Xu Z."/>
            <person name="Ji A."/>
            <person name="Wang L."/>
            <person name="Lu S."/>
            <person name="Hayward A."/>
            <person name="Sun W."/>
            <person name="Li X."/>
            <person name="Schwartz D.C."/>
            <person name="Wang Y."/>
            <person name="Chen S."/>
        </authorList>
    </citation>
    <scope>NUCLEOTIDE SEQUENCE [LARGE SCALE GENOMIC DNA]</scope>
    <source>
        <strain evidence="2 3">ZZ0214-1</strain>
    </source>
</reference>
<evidence type="ECO:0000313" key="2">
    <source>
        <dbReference type="EMBL" id="PIL33371.1"/>
    </source>
</evidence>
<feature type="compositionally biased region" description="Low complexity" evidence="1">
    <location>
        <begin position="501"/>
        <end position="515"/>
    </location>
</feature>
<dbReference type="OrthoDB" id="2756968at2759"/>
<feature type="compositionally biased region" description="Low complexity" evidence="1">
    <location>
        <begin position="77"/>
        <end position="91"/>
    </location>
</feature>
<feature type="compositionally biased region" description="Low complexity" evidence="1">
    <location>
        <begin position="362"/>
        <end position="371"/>
    </location>
</feature>
<organism evidence="2 3">
    <name type="scientific">Ganoderma sinense ZZ0214-1</name>
    <dbReference type="NCBI Taxonomy" id="1077348"/>
    <lineage>
        <taxon>Eukaryota</taxon>
        <taxon>Fungi</taxon>
        <taxon>Dikarya</taxon>
        <taxon>Basidiomycota</taxon>
        <taxon>Agaricomycotina</taxon>
        <taxon>Agaricomycetes</taxon>
        <taxon>Polyporales</taxon>
        <taxon>Polyporaceae</taxon>
        <taxon>Ganoderma</taxon>
    </lineage>
</organism>
<feature type="compositionally biased region" description="Low complexity" evidence="1">
    <location>
        <begin position="395"/>
        <end position="410"/>
    </location>
</feature>
<name>A0A2G8SHZ1_9APHY</name>
<dbReference type="AlphaFoldDB" id="A0A2G8SHZ1"/>
<feature type="compositionally biased region" description="Low complexity" evidence="1">
    <location>
        <begin position="479"/>
        <end position="494"/>
    </location>
</feature>
<dbReference type="Proteomes" id="UP000230002">
    <property type="component" value="Unassembled WGS sequence"/>
</dbReference>
<feature type="compositionally biased region" description="Polar residues" evidence="1">
    <location>
        <begin position="352"/>
        <end position="361"/>
    </location>
</feature>
<feature type="compositionally biased region" description="Pro residues" evidence="1">
    <location>
        <begin position="289"/>
        <end position="299"/>
    </location>
</feature>